<name>A0A1E3P6A3_WICAA</name>
<dbReference type="AlphaFoldDB" id="A0A1E3P6A3"/>
<dbReference type="EMBL" id="KV454209">
    <property type="protein sequence ID" value="ODQ60949.1"/>
    <property type="molecule type" value="Genomic_DNA"/>
</dbReference>
<proteinExistence type="predicted"/>
<gene>
    <name evidence="1" type="ORF">WICANDRAFT_104109</name>
</gene>
<dbReference type="RefSeq" id="XP_019040156.1">
    <property type="nucleotide sequence ID" value="XM_019180397.1"/>
</dbReference>
<protein>
    <submittedName>
        <fullName evidence="1">Uncharacterized protein</fullName>
    </submittedName>
</protein>
<keyword evidence="2" id="KW-1185">Reference proteome</keyword>
<dbReference type="Proteomes" id="UP000094112">
    <property type="component" value="Unassembled WGS sequence"/>
</dbReference>
<sequence>MNSKVTLGSFSPYNRIAGYMRRALPGKLPRYVQILKQANAKSDSQEDQSKSRKDVVVEVPGVVQNWNWKNFKDLVLLDMKYKDAKFYFKPVDGLTVPKVMSRVALERLLNNQISEHYVSDEASKNDDYIKRFPAEDTQIYYLQTVIGESSGTEVEKPKDTQVPFESAIGPTKFNISSIVIFQNTKALGITENHPNFQELIETKVNLPIIGEVPFIKVDKEQLELEDDEIITAITPSYVLSHQVYFPNAKPAEVNKFRNFITNDKVDAHTLGALIAREFGLEKVELSTVPYIVSKHFAEKRTPLTGVHQGKERFLPYYETHEIIAQGPLGKPLDNPNLWFTNITQAGWRRVEHQRSGTAQYNIENLTYIQLGKLLHEGKTLNKMNNKKEQLMHYDKFSTDMFRGLILSQKDISDVEIDAEFQVIDLLSNVLNYHLITNKSRLNDGIDGFHPRVSDIYEGDKALLLKPWDRVIIDRFYKIENKKDVDDFIKNFAIYQMMVHSEGDSDKNRWKFVFEITSNLLIRFLNDHGKAYYPSISDYFLKALGYTKEYKTNILPGETTNSWTNYIEYPIESVGNTALNDELFSVAEHIFSVVRIGPFYKTDKVILTDNKIILENKALLESINPEGELIFNELDKDFKLNHFIDKICEIQPQDKRNDRQEPRSNSNSQIIFYRNYFRGDVLPEFIFKKLNYLKFRVSPEIKTDYLRKDLLVKLLTDLKRNLSTREADQVNYPLTRIERDRLYSFLKYFVDNLPEKFFSHPLILRITPDKFNKTDTDAKYASMSNRISGALENYERSEARLDDIIMDFLQRHNQK</sequence>
<dbReference type="GeneID" id="30197643"/>
<evidence type="ECO:0000313" key="1">
    <source>
        <dbReference type="EMBL" id="ODQ60949.1"/>
    </source>
</evidence>
<evidence type="ECO:0000313" key="2">
    <source>
        <dbReference type="Proteomes" id="UP000094112"/>
    </source>
</evidence>
<organism evidence="1 2">
    <name type="scientific">Wickerhamomyces anomalus (strain ATCC 58044 / CBS 1984 / NCYC 433 / NRRL Y-366-8)</name>
    <name type="common">Yeast</name>
    <name type="synonym">Hansenula anomala</name>
    <dbReference type="NCBI Taxonomy" id="683960"/>
    <lineage>
        <taxon>Eukaryota</taxon>
        <taxon>Fungi</taxon>
        <taxon>Dikarya</taxon>
        <taxon>Ascomycota</taxon>
        <taxon>Saccharomycotina</taxon>
        <taxon>Saccharomycetes</taxon>
        <taxon>Phaffomycetales</taxon>
        <taxon>Wickerhamomycetaceae</taxon>
        <taxon>Wickerhamomyces</taxon>
    </lineage>
</organism>
<accession>A0A1E3P6A3</accession>
<reference evidence="1 2" key="1">
    <citation type="journal article" date="2016" name="Proc. Natl. Acad. Sci. U.S.A.">
        <title>Comparative genomics of biotechnologically important yeasts.</title>
        <authorList>
            <person name="Riley R."/>
            <person name="Haridas S."/>
            <person name="Wolfe K.H."/>
            <person name="Lopes M.R."/>
            <person name="Hittinger C.T."/>
            <person name="Goeker M."/>
            <person name="Salamov A.A."/>
            <person name="Wisecaver J.H."/>
            <person name="Long T.M."/>
            <person name="Calvey C.H."/>
            <person name="Aerts A.L."/>
            <person name="Barry K.W."/>
            <person name="Choi C."/>
            <person name="Clum A."/>
            <person name="Coughlan A.Y."/>
            <person name="Deshpande S."/>
            <person name="Douglass A.P."/>
            <person name="Hanson S.J."/>
            <person name="Klenk H.-P."/>
            <person name="LaButti K.M."/>
            <person name="Lapidus A."/>
            <person name="Lindquist E.A."/>
            <person name="Lipzen A.M."/>
            <person name="Meier-Kolthoff J.P."/>
            <person name="Ohm R.A."/>
            <person name="Otillar R.P."/>
            <person name="Pangilinan J.L."/>
            <person name="Peng Y."/>
            <person name="Rokas A."/>
            <person name="Rosa C.A."/>
            <person name="Scheuner C."/>
            <person name="Sibirny A.A."/>
            <person name="Slot J.C."/>
            <person name="Stielow J.B."/>
            <person name="Sun H."/>
            <person name="Kurtzman C.P."/>
            <person name="Blackwell M."/>
            <person name="Grigoriev I.V."/>
            <person name="Jeffries T.W."/>
        </authorList>
    </citation>
    <scope>NUCLEOTIDE SEQUENCE [LARGE SCALE GENOMIC DNA]</scope>
    <source>
        <strain evidence="2">ATCC 58044 / CBS 1984 / NCYC 433 / NRRL Y-366-8</strain>
    </source>
</reference>